<feature type="domain" description="Glycosyl-hydrolase 97 catalytic" evidence="4">
    <location>
        <begin position="328"/>
        <end position="485"/>
    </location>
</feature>
<protein>
    <submittedName>
        <fullName evidence="7">Glycoside hydrolase family 97 catalytic domain-containing protein</fullName>
    </submittedName>
</protein>
<evidence type="ECO:0000259" key="4">
    <source>
        <dbReference type="Pfam" id="PF10566"/>
    </source>
</evidence>
<organism evidence="7 8">
    <name type="scientific">Saccharophagus degradans</name>
    <dbReference type="NCBI Taxonomy" id="86304"/>
    <lineage>
        <taxon>Bacteria</taxon>
        <taxon>Pseudomonadati</taxon>
        <taxon>Pseudomonadota</taxon>
        <taxon>Gammaproteobacteria</taxon>
        <taxon>Cellvibrionales</taxon>
        <taxon>Cellvibrionaceae</taxon>
        <taxon>Saccharophagus</taxon>
    </lineage>
</organism>
<feature type="domain" description="Glycosyl-hydrolase 97 N-terminal" evidence="5">
    <location>
        <begin position="38"/>
        <end position="315"/>
    </location>
</feature>
<dbReference type="Pfam" id="PF14508">
    <property type="entry name" value="GH97_N"/>
    <property type="match status" value="1"/>
</dbReference>
<dbReference type="Gene3D" id="2.60.40.1180">
    <property type="entry name" value="Golgi alpha-mannosidase II"/>
    <property type="match status" value="1"/>
</dbReference>
<dbReference type="AlphaFoldDB" id="A0AAW7XD70"/>
<dbReference type="InterPro" id="IPR052720">
    <property type="entry name" value="Glycosyl_hydrolase_97"/>
</dbReference>
<sequence>MMNKPSLLRLTHITIFIAMAAVSLLANAKTLDERQWQVKSPNGKIEIRVRGNKALGLEYQIVHWHNEQEKVAVDWSKMGITSRYYDVNELQLIPIDTDFSKDLTYFRGKRIRGKQTYSMVTGKRKENEVAYYQRSLNFKHNITNQILRVDFRALDTGAAFRYVLPNNGVLHHQLRAEITEFNIGTNAQHWGQPYDFITMYHPSYETEYVNVPAGTSTPEKLGTGWGFPSLFNTNGLWVFLHESGLGKQFHGSHLQPDAPNGVYKIAGPLAEEALGNGSIYPAGAGEWKMPWRSFAVTNDIGDIVESNLVYDLAEPSKIDDVKWIKPGAASWSWWSDHKSSTDIKSLKAFIVLADKMGWPYSLVDANWPDASETAMQDLVAYAKERKVGLLFWYNSGGPNNFIPEQPRNILHDRQGRRKEFKRISALGVKGIKVDFFQSDKQFVIEQYLSILEDAAEFKLLVVFHGCTIPRGWERTWPNLMTMEAVRGGEFYTFSEDIPYGLYAPKQNTILPFTRNVVGSMDYTPVAYTHRQSKRYTTFAHETALPIIFESGIQHLADTPDAFLKMPEVYKDYFWKLPTSWDETKFLAGAPGEEVIIARRKGKKWYVAGINGENEAKEWKVDFSKLINRGTEARLYTDSEEEKYFSLKLTIPKGKKMSITVQPFGGFVMVFKEPK</sequence>
<evidence type="ECO:0000313" key="7">
    <source>
        <dbReference type="EMBL" id="MDO6424792.1"/>
    </source>
</evidence>
<dbReference type="PANTHER" id="PTHR35803:SF2">
    <property type="entry name" value="RETAINING ALPHA-GALACTOSIDASE"/>
    <property type="match status" value="1"/>
</dbReference>
<feature type="signal peptide" evidence="3">
    <location>
        <begin position="1"/>
        <end position="20"/>
    </location>
</feature>
<dbReference type="Gene3D" id="2.70.98.10">
    <property type="match status" value="1"/>
</dbReference>
<proteinExistence type="predicted"/>
<dbReference type="Gene3D" id="3.20.20.70">
    <property type="entry name" value="Aldolase class I"/>
    <property type="match status" value="1"/>
</dbReference>
<dbReference type="InterPro" id="IPR017853">
    <property type="entry name" value="GH"/>
</dbReference>
<dbReference type="Pfam" id="PF10566">
    <property type="entry name" value="Glyco_hydro_97"/>
    <property type="match status" value="1"/>
</dbReference>
<evidence type="ECO:0000259" key="5">
    <source>
        <dbReference type="Pfam" id="PF14508"/>
    </source>
</evidence>
<dbReference type="InterPro" id="IPR013780">
    <property type="entry name" value="Glyco_hydro_b"/>
</dbReference>
<keyword evidence="3" id="KW-0732">Signal</keyword>
<dbReference type="InterPro" id="IPR013785">
    <property type="entry name" value="Aldolase_TIM"/>
</dbReference>
<accession>A0AAW7XD70</accession>
<gene>
    <name evidence="7" type="ORF">Q4521_20040</name>
</gene>
<dbReference type="GO" id="GO:0030246">
    <property type="term" value="F:carbohydrate binding"/>
    <property type="evidence" value="ECO:0007669"/>
    <property type="project" value="InterPro"/>
</dbReference>
<evidence type="ECO:0000259" key="6">
    <source>
        <dbReference type="Pfam" id="PF14509"/>
    </source>
</evidence>
<dbReference type="InterPro" id="IPR014718">
    <property type="entry name" value="GH-type_carb-bd"/>
</dbReference>
<dbReference type="InterPro" id="IPR029486">
    <property type="entry name" value="GH97_N"/>
</dbReference>
<dbReference type="SUPFAM" id="SSF51445">
    <property type="entry name" value="(Trans)glycosidases"/>
    <property type="match status" value="1"/>
</dbReference>
<comment type="caution">
    <text evidence="7">The sequence shown here is derived from an EMBL/GenBank/DDBJ whole genome shotgun (WGS) entry which is preliminary data.</text>
</comment>
<keyword evidence="1 7" id="KW-0378">Hydrolase</keyword>
<dbReference type="Proteomes" id="UP001169760">
    <property type="component" value="Unassembled WGS sequence"/>
</dbReference>
<dbReference type="RefSeq" id="WP_303494001.1">
    <property type="nucleotide sequence ID" value="NZ_JAUOPB010000018.1"/>
</dbReference>
<dbReference type="EMBL" id="JAUOPB010000018">
    <property type="protein sequence ID" value="MDO6424792.1"/>
    <property type="molecule type" value="Genomic_DNA"/>
</dbReference>
<evidence type="ECO:0000313" key="8">
    <source>
        <dbReference type="Proteomes" id="UP001169760"/>
    </source>
</evidence>
<evidence type="ECO:0000256" key="3">
    <source>
        <dbReference type="SAM" id="SignalP"/>
    </source>
</evidence>
<dbReference type="Pfam" id="PF14509">
    <property type="entry name" value="GH97_C"/>
    <property type="match status" value="1"/>
</dbReference>
<evidence type="ECO:0000256" key="1">
    <source>
        <dbReference type="ARBA" id="ARBA00022801"/>
    </source>
</evidence>
<reference evidence="7" key="1">
    <citation type="submission" date="2023-07" db="EMBL/GenBank/DDBJ databases">
        <title>Genome content predicts the carbon catabolic preferences of heterotrophic bacteria.</title>
        <authorList>
            <person name="Gralka M."/>
        </authorList>
    </citation>
    <scope>NUCLEOTIDE SEQUENCE</scope>
    <source>
        <strain evidence="7">I3M17_2</strain>
    </source>
</reference>
<dbReference type="GO" id="GO:0016798">
    <property type="term" value="F:hydrolase activity, acting on glycosyl bonds"/>
    <property type="evidence" value="ECO:0007669"/>
    <property type="project" value="UniProtKB-KW"/>
</dbReference>
<feature type="domain" description="Glycosyl-hydrolase 97 C-terminal oligomerisation" evidence="6">
    <location>
        <begin position="579"/>
        <end position="671"/>
    </location>
</feature>
<feature type="chain" id="PRO_5043902878" evidence="3">
    <location>
        <begin position="21"/>
        <end position="674"/>
    </location>
</feature>
<evidence type="ECO:0000256" key="2">
    <source>
        <dbReference type="ARBA" id="ARBA00023295"/>
    </source>
</evidence>
<dbReference type="InterPro" id="IPR019563">
    <property type="entry name" value="GH97_catalytic"/>
</dbReference>
<dbReference type="InterPro" id="IPR029483">
    <property type="entry name" value="GH97_C"/>
</dbReference>
<name>A0AAW7XD70_9GAMM</name>
<keyword evidence="2" id="KW-0326">Glycosidase</keyword>
<dbReference type="PANTHER" id="PTHR35803">
    <property type="entry name" value="GLUCAN 1,4-ALPHA-GLUCOSIDASE SUSB-RELATED"/>
    <property type="match status" value="1"/>
</dbReference>